<dbReference type="InterPro" id="IPR022002">
    <property type="entry name" value="ChsH2_Znr"/>
</dbReference>
<dbReference type="InterPro" id="IPR002878">
    <property type="entry name" value="ChsH2_C"/>
</dbReference>
<proteinExistence type="predicted"/>
<evidence type="ECO:0000259" key="1">
    <source>
        <dbReference type="Pfam" id="PF01796"/>
    </source>
</evidence>
<dbReference type="Gene3D" id="6.10.30.10">
    <property type="match status" value="1"/>
</dbReference>
<gene>
    <name evidence="3" type="ORF">O4213_01275</name>
</gene>
<dbReference type="InterPro" id="IPR052513">
    <property type="entry name" value="Thioester_dehydratase-like"/>
</dbReference>
<dbReference type="EMBL" id="JAPWIE010000001">
    <property type="protein sequence ID" value="MCZ4548594.1"/>
    <property type="molecule type" value="Genomic_DNA"/>
</dbReference>
<comment type="caution">
    <text evidence="3">The sequence shown here is derived from an EMBL/GenBank/DDBJ whole genome shotgun (WGS) entry which is preliminary data.</text>
</comment>
<accession>A0ABT4MNM2</accession>
<protein>
    <submittedName>
        <fullName evidence="3">Zinc ribbon domain-containing protein</fullName>
    </submittedName>
</protein>
<dbReference type="SUPFAM" id="SSF50249">
    <property type="entry name" value="Nucleic acid-binding proteins"/>
    <property type="match status" value="1"/>
</dbReference>
<keyword evidence="4" id="KW-1185">Reference proteome</keyword>
<evidence type="ECO:0000313" key="3">
    <source>
        <dbReference type="EMBL" id="MCZ4548594.1"/>
    </source>
</evidence>
<evidence type="ECO:0000313" key="4">
    <source>
        <dbReference type="Proteomes" id="UP001067235"/>
    </source>
</evidence>
<dbReference type="PANTHER" id="PTHR34075:SF5">
    <property type="entry name" value="BLR3430 PROTEIN"/>
    <property type="match status" value="1"/>
</dbReference>
<name>A0ABT4MNM2_GORRU</name>
<dbReference type="Pfam" id="PF01796">
    <property type="entry name" value="OB_ChsH2_C"/>
    <property type="match status" value="1"/>
</dbReference>
<dbReference type="InterPro" id="IPR012340">
    <property type="entry name" value="NA-bd_OB-fold"/>
</dbReference>
<reference evidence="3" key="1">
    <citation type="submission" date="2022-12" db="EMBL/GenBank/DDBJ databases">
        <authorList>
            <person name="Krivoruchko A.V."/>
            <person name="Elkin A."/>
        </authorList>
    </citation>
    <scope>NUCLEOTIDE SEQUENCE</scope>
    <source>
        <strain evidence="3">IEGM 1388</strain>
    </source>
</reference>
<dbReference type="PANTHER" id="PTHR34075">
    <property type="entry name" value="BLR3430 PROTEIN"/>
    <property type="match status" value="1"/>
</dbReference>
<organism evidence="3 4">
    <name type="scientific">Gordonia rubripertincta</name>
    <name type="common">Rhodococcus corallinus</name>
    <dbReference type="NCBI Taxonomy" id="36822"/>
    <lineage>
        <taxon>Bacteria</taxon>
        <taxon>Bacillati</taxon>
        <taxon>Actinomycetota</taxon>
        <taxon>Actinomycetes</taxon>
        <taxon>Mycobacteriales</taxon>
        <taxon>Gordoniaceae</taxon>
        <taxon>Gordonia</taxon>
    </lineage>
</organism>
<sequence length="139" mass="15503">MTTAFGDRDSREWWEALGRRELLVQQCDDCGTPRWAPRAVCNQCGSFNWKWVQTNRQGRVIGWTVSHRSFIPGLEAPYTVVLVRLDHGENLMIPGGWAGDPAGSDLAAELSVVAEFTENTDSDGPPTVLMWRRATPVTT</sequence>
<evidence type="ECO:0000259" key="2">
    <source>
        <dbReference type="Pfam" id="PF12172"/>
    </source>
</evidence>
<dbReference type="RefSeq" id="WP_301569079.1">
    <property type="nucleotide sequence ID" value="NZ_JAPWIE010000001.1"/>
</dbReference>
<feature type="domain" description="ChsH2 rubredoxin-like zinc ribbon" evidence="2">
    <location>
        <begin position="14"/>
        <end position="49"/>
    </location>
</feature>
<dbReference type="Proteomes" id="UP001067235">
    <property type="component" value="Unassembled WGS sequence"/>
</dbReference>
<dbReference type="Pfam" id="PF12172">
    <property type="entry name" value="zf-ChsH2"/>
    <property type="match status" value="1"/>
</dbReference>
<feature type="domain" description="ChsH2 C-terminal OB-fold" evidence="1">
    <location>
        <begin position="51"/>
        <end position="92"/>
    </location>
</feature>